<feature type="transmembrane region" description="Helical" evidence="9">
    <location>
        <begin position="227"/>
        <end position="253"/>
    </location>
</feature>
<feature type="transmembrane region" description="Helical" evidence="9">
    <location>
        <begin position="195"/>
        <end position="215"/>
    </location>
</feature>
<evidence type="ECO:0000256" key="7">
    <source>
        <dbReference type="ARBA" id="ARBA00023136"/>
    </source>
</evidence>
<dbReference type="EMBL" id="CR936258">
    <property type="protein sequence ID" value="CAI50876.1"/>
    <property type="molecule type" value="Genomic_DNA"/>
</dbReference>
<evidence type="ECO:0000256" key="4">
    <source>
        <dbReference type="ARBA" id="ARBA00022692"/>
    </source>
</evidence>
<dbReference type="PANTHER" id="PTHR11795">
    <property type="entry name" value="BRANCHED-CHAIN AMINO ACID TRANSPORT SYSTEM PERMEASE PROTEIN LIVH"/>
    <property type="match status" value="1"/>
</dbReference>
<evidence type="ECO:0000256" key="9">
    <source>
        <dbReference type="SAM" id="Phobius"/>
    </source>
</evidence>
<comment type="subcellular location">
    <subcellularLocation>
        <location evidence="1">Cell membrane</location>
        <topology evidence="1">Multi-pass membrane protein</topology>
    </subcellularLocation>
</comment>
<dbReference type="GO" id="GO:0006865">
    <property type="term" value="P:amino acid transport"/>
    <property type="evidence" value="ECO:0007669"/>
    <property type="project" value="UniProtKB-KW"/>
</dbReference>
<dbReference type="KEGG" id="nph:NP_6192A"/>
<dbReference type="CDD" id="cd06582">
    <property type="entry name" value="TM_PBP1_LivH_like"/>
    <property type="match status" value="1"/>
</dbReference>
<feature type="transmembrane region" description="Helical" evidence="9">
    <location>
        <begin position="12"/>
        <end position="32"/>
    </location>
</feature>
<feature type="transmembrane region" description="Helical" evidence="9">
    <location>
        <begin position="52"/>
        <end position="79"/>
    </location>
</feature>
<feature type="transmembrane region" description="Helical" evidence="9">
    <location>
        <begin position="144"/>
        <end position="164"/>
    </location>
</feature>
<comment type="similarity">
    <text evidence="8">Belongs to the binding-protein-dependent transport system permease family. LivHM subfamily.</text>
</comment>
<proteinExistence type="inferred from homology"/>
<keyword evidence="6 9" id="KW-1133">Transmembrane helix</keyword>
<protein>
    <submittedName>
        <fullName evidence="10">ABC-type transport system permease protein (Probable substrate branched-chain amino acids)</fullName>
    </submittedName>
</protein>
<evidence type="ECO:0000256" key="1">
    <source>
        <dbReference type="ARBA" id="ARBA00004651"/>
    </source>
</evidence>
<keyword evidence="5" id="KW-0029">Amino-acid transport</keyword>
<keyword evidence="2" id="KW-0813">Transport</keyword>
<dbReference type="InterPro" id="IPR001851">
    <property type="entry name" value="ABC_transp_permease"/>
</dbReference>
<gene>
    <name evidence="10" type="primary">livH2</name>
    <name evidence="10" type="synonym">abc06p1</name>
    <name evidence="10" type="ordered locus">NP_6192A</name>
</gene>
<evidence type="ECO:0000313" key="11">
    <source>
        <dbReference type="Proteomes" id="UP000002698"/>
    </source>
</evidence>
<keyword evidence="4 9" id="KW-0812">Transmembrane</keyword>
<dbReference type="Proteomes" id="UP000002698">
    <property type="component" value="Plasmid PL131"/>
</dbReference>
<dbReference type="OrthoDB" id="43815at2157"/>
<dbReference type="HOGENOM" id="CLU_039929_2_0_2"/>
<accession>Q3ILZ3</accession>
<keyword evidence="11" id="KW-1185">Reference proteome</keyword>
<reference evidence="10 11" key="1">
    <citation type="journal article" date="2005" name="Genome Res.">
        <title>Living with two extremes: conclusions from the genome sequence of Natronomonas pharaonis.</title>
        <authorList>
            <person name="Falb M."/>
            <person name="Pfeiffer F."/>
            <person name="Palm P."/>
            <person name="Rodewald K."/>
            <person name="Hickmann V."/>
            <person name="Tittor J."/>
            <person name="Oesterhelt D."/>
        </authorList>
    </citation>
    <scope>NUCLEOTIDE SEQUENCE [LARGE SCALE GENOMIC DNA]</scope>
    <source>
        <strain evidence="11">ATCC 35678 / DSM 2160 / CIP 103997 / JCM 8858 / NBRC 14720 / NCIMB 2260 / Gabara</strain>
    </source>
</reference>
<dbReference type="GeneID" id="3694666"/>
<sequence length="294" mass="31008">MDLLIQTIINGLLLGGIYISVGIGFALVFGVLEVIDFAVGEYVMVGAFAGSILAVTVGVDALFLAPVIFVLFYIVGFFVQPFLHHVTTSDVPMPVLMALVFTFGIAFFARGGVLTTFGPNTREVPTEIATGGITLSSIGTIPTARLITGIFGVVAVSAFLYYLYNTDGGLAIRAIAEDRTDARLMGINIARYQSVAYGMYAGLTATAGLFIGIVFSADPGMGMQYTAFAFFMVVLAGMGYLPGIIVSGLLLGLAQTMFSTYVSGAWVFFVLFGIVYVVLLVSPQGILGRGEPVS</sequence>
<dbReference type="GO" id="GO:0022857">
    <property type="term" value="F:transmembrane transporter activity"/>
    <property type="evidence" value="ECO:0007669"/>
    <property type="project" value="InterPro"/>
</dbReference>
<keyword evidence="10" id="KW-0614">Plasmid</keyword>
<organism evidence="10 11">
    <name type="scientific">Natronomonas pharaonis (strain ATCC 35678 / DSM 2160 / CIP 103997 / JCM 8858 / NBRC 14720 / NCIMB 2260 / Gabara)</name>
    <name type="common">Halobacterium pharaonis</name>
    <dbReference type="NCBI Taxonomy" id="348780"/>
    <lineage>
        <taxon>Archaea</taxon>
        <taxon>Methanobacteriati</taxon>
        <taxon>Methanobacteriota</taxon>
        <taxon>Stenosarchaea group</taxon>
        <taxon>Halobacteria</taxon>
        <taxon>Halobacteriales</taxon>
        <taxon>Natronomonadaceae</taxon>
        <taxon>Natronomonas</taxon>
    </lineage>
</organism>
<keyword evidence="7 9" id="KW-0472">Membrane</keyword>
<dbReference type="InterPro" id="IPR052157">
    <property type="entry name" value="BCAA_transport_permease"/>
</dbReference>
<dbReference type="PANTHER" id="PTHR11795:SF445">
    <property type="entry name" value="AMINO ACID ABC TRANSPORTER PERMEASE PROTEIN"/>
    <property type="match status" value="1"/>
</dbReference>
<evidence type="ECO:0000313" key="10">
    <source>
        <dbReference type="EMBL" id="CAI50876.1"/>
    </source>
</evidence>
<geneLocation type="plasmid" evidence="10 11">
    <name>PL131</name>
</geneLocation>
<dbReference type="GO" id="GO:0005886">
    <property type="term" value="C:plasma membrane"/>
    <property type="evidence" value="ECO:0007669"/>
    <property type="project" value="UniProtKB-SubCell"/>
</dbReference>
<feature type="transmembrane region" description="Helical" evidence="9">
    <location>
        <begin position="91"/>
        <end position="109"/>
    </location>
</feature>
<keyword evidence="3" id="KW-1003">Cell membrane</keyword>
<name>Q3ILZ3_NATPD</name>
<dbReference type="Pfam" id="PF02653">
    <property type="entry name" value="BPD_transp_2"/>
    <property type="match status" value="1"/>
</dbReference>
<feature type="transmembrane region" description="Helical" evidence="9">
    <location>
        <begin position="265"/>
        <end position="286"/>
    </location>
</feature>
<dbReference type="EnsemblBacteria" id="CAI50876">
    <property type="protein sequence ID" value="CAI50876"/>
    <property type="gene ID" value="NP_6192A"/>
</dbReference>
<evidence type="ECO:0000256" key="5">
    <source>
        <dbReference type="ARBA" id="ARBA00022970"/>
    </source>
</evidence>
<evidence type="ECO:0000256" key="8">
    <source>
        <dbReference type="ARBA" id="ARBA00037998"/>
    </source>
</evidence>
<evidence type="ECO:0000256" key="2">
    <source>
        <dbReference type="ARBA" id="ARBA00022448"/>
    </source>
</evidence>
<dbReference type="AlphaFoldDB" id="Q3ILZ3"/>
<dbReference type="RefSeq" id="WP_011324474.1">
    <property type="nucleotide sequence ID" value="NC_007427.1"/>
</dbReference>
<evidence type="ECO:0000256" key="3">
    <source>
        <dbReference type="ARBA" id="ARBA00022475"/>
    </source>
</evidence>
<evidence type="ECO:0000256" key="6">
    <source>
        <dbReference type="ARBA" id="ARBA00022989"/>
    </source>
</evidence>